<sequence length="295" mass="33737">MNYLVINKNVAMKRLSIVLILVFLISCKKETPKSPLDNLADLDIKLSVPNSGEWLAEHNESGQSFEKYTQIDPVTISEKRKVIYIQPIGNFTSEEKIIVDKTVEYVGKFFQLKTTMLHLIPEDAIPSDKKRMNSGVEQFDASYITHKVLPKKMPEDGIVVMAITAKDLYPSEDWNYVFGLASYQKRTGVSSFNRFLTDNDYTLCLNRITKTAVHEIGHMFTINHCKHSVCLMNGVNHLPESDTKPNALCSECLKKLSWNLKYDDKKRFTELISFLNSNHLEKDALLLQKQLDALD</sequence>
<dbReference type="PANTHER" id="PTHR15910:SF1">
    <property type="entry name" value="ARCHAEMETZINCIN-2"/>
    <property type="match status" value="1"/>
</dbReference>
<evidence type="ECO:0000256" key="1">
    <source>
        <dbReference type="ARBA" id="ARBA00001947"/>
    </source>
</evidence>
<evidence type="ECO:0000313" key="7">
    <source>
        <dbReference type="EMBL" id="GAA4060341.1"/>
    </source>
</evidence>
<keyword evidence="8" id="KW-1185">Reference proteome</keyword>
<keyword evidence="3" id="KW-0479">Metal-binding</keyword>
<dbReference type="SUPFAM" id="SSF55486">
    <property type="entry name" value="Metalloproteases ('zincins'), catalytic domain"/>
    <property type="match status" value="1"/>
</dbReference>
<proteinExistence type="predicted"/>
<gene>
    <name evidence="7" type="ORF">GCM10022389_00830</name>
</gene>
<protein>
    <recommendedName>
        <fullName evidence="9">Zn-dependent protease</fullName>
    </recommendedName>
</protein>
<dbReference type="PANTHER" id="PTHR15910">
    <property type="entry name" value="ARCHAEMETZINCIN"/>
    <property type="match status" value="1"/>
</dbReference>
<name>A0ABP7V7H6_9FLAO</name>
<keyword evidence="5" id="KW-0862">Zinc</keyword>
<dbReference type="Proteomes" id="UP001500367">
    <property type="component" value="Unassembled WGS sequence"/>
</dbReference>
<dbReference type="Gene3D" id="3.40.390.10">
    <property type="entry name" value="Collagenase (Catalytic Domain)"/>
    <property type="match status" value="1"/>
</dbReference>
<accession>A0ABP7V7H6</accession>
<evidence type="ECO:0000256" key="5">
    <source>
        <dbReference type="ARBA" id="ARBA00022833"/>
    </source>
</evidence>
<evidence type="ECO:0000313" key="8">
    <source>
        <dbReference type="Proteomes" id="UP001500367"/>
    </source>
</evidence>
<evidence type="ECO:0008006" key="9">
    <source>
        <dbReference type="Google" id="ProtNLM"/>
    </source>
</evidence>
<comment type="cofactor">
    <cofactor evidence="1">
        <name>Zn(2+)</name>
        <dbReference type="ChEBI" id="CHEBI:29105"/>
    </cofactor>
</comment>
<dbReference type="InterPro" id="IPR024079">
    <property type="entry name" value="MetalloPept_cat_dom_sf"/>
</dbReference>
<evidence type="ECO:0000256" key="2">
    <source>
        <dbReference type="ARBA" id="ARBA00022670"/>
    </source>
</evidence>
<dbReference type="CDD" id="cd11375">
    <property type="entry name" value="Peptidase_M54"/>
    <property type="match status" value="1"/>
</dbReference>
<organism evidence="7 8">
    <name type="scientific">Flavobacterium cheonanense</name>
    <dbReference type="NCBI Taxonomy" id="706183"/>
    <lineage>
        <taxon>Bacteria</taxon>
        <taxon>Pseudomonadati</taxon>
        <taxon>Bacteroidota</taxon>
        <taxon>Flavobacteriia</taxon>
        <taxon>Flavobacteriales</taxon>
        <taxon>Flavobacteriaceae</taxon>
        <taxon>Flavobacterium</taxon>
    </lineage>
</organism>
<dbReference type="Pfam" id="PF07998">
    <property type="entry name" value="Peptidase_M54"/>
    <property type="match status" value="1"/>
</dbReference>
<keyword evidence="4" id="KW-0378">Hydrolase</keyword>
<comment type="caution">
    <text evidence="7">The sequence shown here is derived from an EMBL/GenBank/DDBJ whole genome shotgun (WGS) entry which is preliminary data.</text>
</comment>
<reference evidence="8" key="1">
    <citation type="journal article" date="2019" name="Int. J. Syst. Evol. Microbiol.">
        <title>The Global Catalogue of Microorganisms (GCM) 10K type strain sequencing project: providing services to taxonomists for standard genome sequencing and annotation.</title>
        <authorList>
            <consortium name="The Broad Institute Genomics Platform"/>
            <consortium name="The Broad Institute Genome Sequencing Center for Infectious Disease"/>
            <person name="Wu L."/>
            <person name="Ma J."/>
        </authorList>
    </citation>
    <scope>NUCLEOTIDE SEQUENCE [LARGE SCALE GENOMIC DNA]</scope>
    <source>
        <strain evidence="8">JCM 17069</strain>
    </source>
</reference>
<keyword evidence="2" id="KW-0645">Protease</keyword>
<keyword evidence="6" id="KW-0482">Metalloprotease</keyword>
<dbReference type="InterPro" id="IPR012962">
    <property type="entry name" value="Pept_M54_archaemetzincn"/>
</dbReference>
<evidence type="ECO:0000256" key="4">
    <source>
        <dbReference type="ARBA" id="ARBA00022801"/>
    </source>
</evidence>
<evidence type="ECO:0000256" key="6">
    <source>
        <dbReference type="ARBA" id="ARBA00023049"/>
    </source>
</evidence>
<evidence type="ECO:0000256" key="3">
    <source>
        <dbReference type="ARBA" id="ARBA00022723"/>
    </source>
</evidence>
<dbReference type="EMBL" id="BAABCT010000001">
    <property type="protein sequence ID" value="GAA4060341.1"/>
    <property type="molecule type" value="Genomic_DNA"/>
</dbReference>